<sequence length="84" mass="9483">MTKIIKLHVISPSNVEKRIIFSTEDKDALVKGVELESHVCGCCGFVLAENVMIYNYRDIILQCPNCKSYNEAPKNENSLHSLNI</sequence>
<protein>
    <submittedName>
        <fullName evidence="1">Uncharacterized protein</fullName>
    </submittedName>
</protein>
<name>A0A557SY63_9ARCH</name>
<comment type="caution">
    <text evidence="1">The sequence shown here is derived from an EMBL/GenBank/DDBJ whole genome shotgun (WGS) entry which is preliminary data.</text>
</comment>
<keyword evidence="2" id="KW-1185">Reference proteome</keyword>
<proteinExistence type="predicted"/>
<dbReference type="AlphaFoldDB" id="A0A557SY63"/>
<accession>A0A557SY63</accession>
<dbReference type="OrthoDB" id="7440at2157"/>
<dbReference type="Proteomes" id="UP000315289">
    <property type="component" value="Unassembled WGS sequence"/>
</dbReference>
<dbReference type="EMBL" id="VOAH01000003">
    <property type="protein sequence ID" value="TVP41547.1"/>
    <property type="molecule type" value="Genomic_DNA"/>
</dbReference>
<dbReference type="RefSeq" id="WP_144729040.1">
    <property type="nucleotide sequence ID" value="NZ_ML675579.1"/>
</dbReference>
<gene>
    <name evidence="1" type="ORF">NARC_30262</name>
</gene>
<organism evidence="1 2">
    <name type="scientific">Candidatus Nitrosocosmicus arcticus</name>
    <dbReference type="NCBI Taxonomy" id="2035267"/>
    <lineage>
        <taxon>Archaea</taxon>
        <taxon>Nitrososphaerota</taxon>
        <taxon>Nitrososphaeria</taxon>
        <taxon>Nitrososphaerales</taxon>
        <taxon>Nitrososphaeraceae</taxon>
        <taxon>Candidatus Nitrosocosmicus</taxon>
    </lineage>
</organism>
<evidence type="ECO:0000313" key="2">
    <source>
        <dbReference type="Proteomes" id="UP000315289"/>
    </source>
</evidence>
<reference evidence="1 2" key="1">
    <citation type="journal article" date="2019" name="Front. Microbiol.">
        <title>Ammonia Oxidation by the Arctic Terrestrial Thaumarchaeote Candidatus Nitrosocosmicus arcticus Is Stimulated by Increasing Temperatures.</title>
        <authorList>
            <person name="Alves R.J.E."/>
            <person name="Kerou M."/>
            <person name="Zappe A."/>
            <person name="Bittner R."/>
            <person name="Abby S.S."/>
            <person name="Schmidt H.A."/>
            <person name="Pfeifer K."/>
            <person name="Schleper C."/>
        </authorList>
    </citation>
    <scope>NUCLEOTIDE SEQUENCE [LARGE SCALE GENOMIC DNA]</scope>
    <source>
        <strain evidence="1 2">Kfb</strain>
    </source>
</reference>
<evidence type="ECO:0000313" key="1">
    <source>
        <dbReference type="EMBL" id="TVP41547.1"/>
    </source>
</evidence>